<comment type="subcellular location">
    <subcellularLocation>
        <location evidence="1">Nucleus</location>
        <location evidence="1">Nucleolus</location>
    </subcellularLocation>
</comment>
<evidence type="ECO:0000256" key="6">
    <source>
        <dbReference type="ARBA" id="ARBA00023242"/>
    </source>
</evidence>
<evidence type="ECO:0000313" key="9">
    <source>
        <dbReference type="EMBL" id="MBN3294364.1"/>
    </source>
</evidence>
<keyword evidence="10" id="KW-1185">Reference proteome</keyword>
<feature type="domain" description="Nucleolar protein 11 C-terminal" evidence="8">
    <location>
        <begin position="436"/>
        <end position="718"/>
    </location>
</feature>
<evidence type="ECO:0000256" key="5">
    <source>
        <dbReference type="ARBA" id="ARBA00023163"/>
    </source>
</evidence>
<dbReference type="EMBL" id="JAAWVN010026421">
    <property type="protein sequence ID" value="MBN3294364.1"/>
    <property type="molecule type" value="Genomic_DNA"/>
</dbReference>
<comment type="caution">
    <text evidence="9">The sequence shown here is derived from an EMBL/GenBank/DDBJ whole genome shotgun (WGS) entry which is preliminary data.</text>
</comment>
<dbReference type="SUPFAM" id="SSF50978">
    <property type="entry name" value="WD40 repeat-like"/>
    <property type="match status" value="1"/>
</dbReference>
<dbReference type="InterPro" id="IPR042859">
    <property type="entry name" value="NOL11"/>
</dbReference>
<dbReference type="PANTHER" id="PTHR15633:SF2">
    <property type="entry name" value="NUCLEOLAR PROTEIN 11"/>
    <property type="match status" value="1"/>
</dbReference>
<keyword evidence="3" id="KW-0805">Transcription regulation</keyword>
<feature type="non-terminal residue" evidence="9">
    <location>
        <position position="1"/>
    </location>
</feature>
<evidence type="ECO:0000259" key="8">
    <source>
        <dbReference type="Pfam" id="PF20998"/>
    </source>
</evidence>
<organism evidence="9 10">
    <name type="scientific">Polypterus senegalus</name>
    <name type="common">Senegal bichir</name>
    <dbReference type="NCBI Taxonomy" id="55291"/>
    <lineage>
        <taxon>Eukaryota</taxon>
        <taxon>Metazoa</taxon>
        <taxon>Chordata</taxon>
        <taxon>Craniata</taxon>
        <taxon>Vertebrata</taxon>
        <taxon>Euteleostomi</taxon>
        <taxon>Actinopterygii</taxon>
        <taxon>Polypteriformes</taxon>
        <taxon>Polypteridae</taxon>
        <taxon>Polypterus</taxon>
    </lineage>
</organism>
<gene>
    <name evidence="9" type="primary">Nol11</name>
    <name evidence="9" type="ORF">GTO92_0013834</name>
</gene>
<protein>
    <submittedName>
        <fullName evidence="9">NOL11 protein</fullName>
    </submittedName>
</protein>
<feature type="domain" description="Nucleolar protein 11 N-terminal" evidence="7">
    <location>
        <begin position="1"/>
        <end position="335"/>
    </location>
</feature>
<dbReference type="RefSeq" id="XP_039595571.1">
    <property type="nucleotide sequence ID" value="XM_039739637.1"/>
</dbReference>
<evidence type="ECO:0000256" key="2">
    <source>
        <dbReference type="ARBA" id="ARBA00022552"/>
    </source>
</evidence>
<proteinExistence type="predicted"/>
<evidence type="ECO:0000313" key="10">
    <source>
        <dbReference type="Proteomes" id="UP001166052"/>
    </source>
</evidence>
<dbReference type="Pfam" id="PF08168">
    <property type="entry name" value="NOL11_N"/>
    <property type="match status" value="1"/>
</dbReference>
<evidence type="ECO:0000259" key="7">
    <source>
        <dbReference type="Pfam" id="PF08168"/>
    </source>
</evidence>
<dbReference type="Proteomes" id="UP001166052">
    <property type="component" value="Unassembled WGS sequence"/>
</dbReference>
<dbReference type="InterPro" id="IPR012584">
    <property type="entry name" value="NOL11_N"/>
</dbReference>
<dbReference type="GeneID" id="120517369"/>
<keyword evidence="2" id="KW-0698">rRNA processing</keyword>
<reference evidence="9" key="1">
    <citation type="journal article" date="2021" name="Cell">
        <title>Tracing the genetic footprints of vertebrate landing in non-teleost ray-finned fishes.</title>
        <authorList>
            <person name="Bi X."/>
            <person name="Wang K."/>
            <person name="Yang L."/>
            <person name="Pan H."/>
            <person name="Jiang H."/>
            <person name="Wei Q."/>
            <person name="Fang M."/>
            <person name="Yu H."/>
            <person name="Zhu C."/>
            <person name="Cai Y."/>
            <person name="He Y."/>
            <person name="Gan X."/>
            <person name="Zeng H."/>
            <person name="Yu D."/>
            <person name="Zhu Y."/>
            <person name="Jiang H."/>
            <person name="Qiu Q."/>
            <person name="Yang H."/>
            <person name="Zhang Y.E."/>
            <person name="Wang W."/>
            <person name="Zhu M."/>
            <person name="He S."/>
            <person name="Zhang G."/>
        </authorList>
    </citation>
    <scope>NUCLEOTIDE SEQUENCE</scope>
    <source>
        <strain evidence="9">Bchr_001</strain>
    </source>
</reference>
<sequence>MAALFEGLTVCTLSGGKSRGQLGVLGVEAGSEADRIVVTDLGRSVTVYQVSDQKPLGSWTVKQGQKLTSPAVFNSQTGEFAVVQDNKVLRVWRDEDVNFDKVFKATLSADVHRLHAVPSGEPLALFERGAVRQLDTLLAVPQQEVESILSENEVIRWSVCLSEANHHAVLFATEKDDEYFLYLQKLNPDVLQKYKMGTVDSNATPISFTATLQSKTVTMMCLYSSNCVYAFTLPWHSAMSEEMRTLPATLSLQLPGLGCVLTEGAIVSLDDAHIAVLGAPCSTELSDKDLLSIWNTHFQTLQASKKLAGGINGQLWCYEGKLYVPHGKVLTAVPYHCEKSSLAAALGRLKHTTSEEGRPTALDWYSFLEGEATVKVIQTRRSKLTRKSTSQGTATSSINSILEEVKSASQENLVKILESYLSNVQDPDLQVSVCQIVSELVVRCQTDTKFFPRNALLQLVRTERLSYSASPDLLMLALEKQDFILLQMCLRLFPDIPEAATCACLKSFLSTPDTTLDDASVDLERISFIESLSTSSATKDKTQNGFSPSLLEEDSCDIQITTPKQDQTSDWMDINLPCPVSLKKAALLNDVLQITYTENFLLPHLKDLSVQQVLVLLQYLWFLYIRCAHGTGNLPPSFKGPSLNQILDWVSLLLDANFAVLVLTPQAKHLLLQLHKFVRCQVKFFSELSKIEGSLQQLHRIKKSNENSLYSIEVLHLF</sequence>
<evidence type="ECO:0000256" key="1">
    <source>
        <dbReference type="ARBA" id="ARBA00004604"/>
    </source>
</evidence>
<dbReference type="PANTHER" id="PTHR15633">
    <property type="entry name" value="NUCLEOLAR PROTEIN 11"/>
    <property type="match status" value="1"/>
</dbReference>
<evidence type="ECO:0000256" key="3">
    <source>
        <dbReference type="ARBA" id="ARBA00023015"/>
    </source>
</evidence>
<dbReference type="Pfam" id="PF20998">
    <property type="entry name" value="Nol11_C"/>
    <property type="match status" value="1"/>
</dbReference>
<accession>A0ABS2Z7E5</accession>
<dbReference type="InterPro" id="IPR048897">
    <property type="entry name" value="Nol11_C"/>
</dbReference>
<evidence type="ECO:0000256" key="4">
    <source>
        <dbReference type="ARBA" id="ARBA00023159"/>
    </source>
</evidence>
<keyword evidence="5" id="KW-0804">Transcription</keyword>
<name>A0ABS2Z7E5_POLSE</name>
<feature type="non-terminal residue" evidence="9">
    <location>
        <position position="718"/>
    </location>
</feature>
<keyword evidence="4" id="KW-0010">Activator</keyword>
<dbReference type="InterPro" id="IPR036322">
    <property type="entry name" value="WD40_repeat_dom_sf"/>
</dbReference>
<keyword evidence="6" id="KW-0539">Nucleus</keyword>